<dbReference type="AlphaFoldDB" id="A0A1E3GZM6"/>
<dbReference type="PATRIC" id="fig|1439726.3.peg.3379"/>
<feature type="domain" description="K+ potassium transporter C-terminal" evidence="2">
    <location>
        <begin position="28"/>
        <end position="176"/>
    </location>
</feature>
<proteinExistence type="predicted"/>
<accession>A0A1E3GZM6</accession>
<dbReference type="InterPro" id="IPR053952">
    <property type="entry name" value="K_trans_C"/>
</dbReference>
<keyword evidence="1" id="KW-0769">Symport</keyword>
<evidence type="ECO:0000313" key="4">
    <source>
        <dbReference type="Proteomes" id="UP000094622"/>
    </source>
</evidence>
<dbReference type="EMBL" id="MCRJ01000088">
    <property type="protein sequence ID" value="ODN69492.1"/>
    <property type="molecule type" value="Genomic_DNA"/>
</dbReference>
<evidence type="ECO:0000259" key="2">
    <source>
        <dbReference type="Pfam" id="PF22776"/>
    </source>
</evidence>
<reference evidence="3 4" key="1">
    <citation type="submission" date="2016-07" db="EMBL/GenBank/DDBJ databases">
        <title>Draft Genome Sequence of Methylobrevis pamukkalensis PK2.</title>
        <authorList>
            <person name="Vasilenko O.V."/>
            <person name="Doronina N.V."/>
            <person name="Shmareva M.N."/>
            <person name="Tarlachkov S.V."/>
            <person name="Mustakhimov I."/>
            <person name="Trotsenko Y.A."/>
        </authorList>
    </citation>
    <scope>NUCLEOTIDE SEQUENCE [LARGE SCALE GENOMIC DNA]</scope>
    <source>
        <strain evidence="3 4">PK2</strain>
    </source>
</reference>
<dbReference type="Proteomes" id="UP000094622">
    <property type="component" value="Unassembled WGS sequence"/>
</dbReference>
<keyword evidence="1" id="KW-0813">Transport</keyword>
<sequence>MFEKAHRESVPLTDLIAMLKRSSKTRVPGTAVFLTSDPETAPSALMHNLKHNQVLHETNVILQVLTATKPRVAPGKRIALTEISPDFKVLQLTFGYMETPNVPLALAQCRRLGLKFDIMKTSFFLGRRTFKAQSKSGMPAWQDHLFIALARSAANATDFYRIPTGRVLELGQQMTI</sequence>
<keyword evidence="4" id="KW-1185">Reference proteome</keyword>
<evidence type="ECO:0000256" key="1">
    <source>
        <dbReference type="ARBA" id="ARBA00022847"/>
    </source>
</evidence>
<organism evidence="3 4">
    <name type="scientific">Methylobrevis pamukkalensis</name>
    <dbReference type="NCBI Taxonomy" id="1439726"/>
    <lineage>
        <taxon>Bacteria</taxon>
        <taxon>Pseudomonadati</taxon>
        <taxon>Pseudomonadota</taxon>
        <taxon>Alphaproteobacteria</taxon>
        <taxon>Hyphomicrobiales</taxon>
        <taxon>Pleomorphomonadaceae</taxon>
        <taxon>Methylobrevis</taxon>
    </lineage>
</organism>
<gene>
    <name evidence="3" type="ORF">A6302_03218</name>
</gene>
<dbReference type="Pfam" id="PF22776">
    <property type="entry name" value="K_trans_C"/>
    <property type="match status" value="1"/>
</dbReference>
<protein>
    <submittedName>
        <fullName evidence="3">Potassium transport protein Kup</fullName>
    </submittedName>
</protein>
<comment type="caution">
    <text evidence="3">The sequence shown here is derived from an EMBL/GenBank/DDBJ whole genome shotgun (WGS) entry which is preliminary data.</text>
</comment>
<evidence type="ECO:0000313" key="3">
    <source>
        <dbReference type="EMBL" id="ODN69492.1"/>
    </source>
</evidence>
<dbReference type="GO" id="GO:0015293">
    <property type="term" value="F:symporter activity"/>
    <property type="evidence" value="ECO:0007669"/>
    <property type="project" value="UniProtKB-KW"/>
</dbReference>
<name>A0A1E3GZM6_9HYPH</name>